<evidence type="ECO:0000256" key="1">
    <source>
        <dbReference type="SAM" id="MobiDB-lite"/>
    </source>
</evidence>
<dbReference type="Proteomes" id="UP000516437">
    <property type="component" value="Chromosome 8"/>
</dbReference>
<reference evidence="2 3" key="1">
    <citation type="journal article" date="2019" name="Plant Biotechnol. J.">
        <title>The red bayberry genome and genetic basis of sex determination.</title>
        <authorList>
            <person name="Jia H.M."/>
            <person name="Jia H.J."/>
            <person name="Cai Q.L."/>
            <person name="Wang Y."/>
            <person name="Zhao H.B."/>
            <person name="Yang W.F."/>
            <person name="Wang G.Y."/>
            <person name="Li Y.H."/>
            <person name="Zhan D.L."/>
            <person name="Shen Y.T."/>
            <person name="Niu Q.F."/>
            <person name="Chang L."/>
            <person name="Qiu J."/>
            <person name="Zhao L."/>
            <person name="Xie H.B."/>
            <person name="Fu W.Y."/>
            <person name="Jin J."/>
            <person name="Li X.W."/>
            <person name="Jiao Y."/>
            <person name="Zhou C.C."/>
            <person name="Tu T."/>
            <person name="Chai C.Y."/>
            <person name="Gao J.L."/>
            <person name="Fan L.J."/>
            <person name="van de Weg E."/>
            <person name="Wang J.Y."/>
            <person name="Gao Z.S."/>
        </authorList>
    </citation>
    <scope>NUCLEOTIDE SEQUENCE [LARGE SCALE GENOMIC DNA]</scope>
    <source>
        <tissue evidence="2">Leaves</tissue>
    </source>
</reference>
<feature type="compositionally biased region" description="Low complexity" evidence="1">
    <location>
        <begin position="10"/>
        <end position="55"/>
    </location>
</feature>
<dbReference type="OrthoDB" id="1913335at2759"/>
<accession>A0A6A1UTU6</accession>
<sequence length="187" mass="21157">MTRKRFRTISSSSQQATPSSQQATPSSLQPTPSSQQPTPQSQQPTPSSQQPMLPSHQATIPSFEHDEPSNDDETLDDTQVRKARGETRMTDVWNLKEGEWIPTCFNDNGQPLGDEEGIFNKFTGCVARVPNQIQLDAVDWRRVPTAIKEDCWSIMTRRFTIPEPSIGGYSEALVHQRFGRKMEELHM</sequence>
<protein>
    <submittedName>
        <fullName evidence="2">Uncharacterized protein</fullName>
    </submittedName>
</protein>
<comment type="caution">
    <text evidence="2">The sequence shown here is derived from an EMBL/GenBank/DDBJ whole genome shotgun (WGS) entry which is preliminary data.</text>
</comment>
<organism evidence="2 3">
    <name type="scientific">Morella rubra</name>
    <name type="common">Chinese bayberry</name>
    <dbReference type="NCBI Taxonomy" id="262757"/>
    <lineage>
        <taxon>Eukaryota</taxon>
        <taxon>Viridiplantae</taxon>
        <taxon>Streptophyta</taxon>
        <taxon>Embryophyta</taxon>
        <taxon>Tracheophyta</taxon>
        <taxon>Spermatophyta</taxon>
        <taxon>Magnoliopsida</taxon>
        <taxon>eudicotyledons</taxon>
        <taxon>Gunneridae</taxon>
        <taxon>Pentapetalae</taxon>
        <taxon>rosids</taxon>
        <taxon>fabids</taxon>
        <taxon>Fagales</taxon>
        <taxon>Myricaceae</taxon>
        <taxon>Morella</taxon>
    </lineage>
</organism>
<dbReference type="AlphaFoldDB" id="A0A6A1UTU6"/>
<feature type="region of interest" description="Disordered" evidence="1">
    <location>
        <begin position="1"/>
        <end position="76"/>
    </location>
</feature>
<evidence type="ECO:0000313" key="2">
    <source>
        <dbReference type="EMBL" id="KAB1203147.1"/>
    </source>
</evidence>
<proteinExistence type="predicted"/>
<dbReference type="EMBL" id="RXIC02000026">
    <property type="protein sequence ID" value="KAB1203147.1"/>
    <property type="molecule type" value="Genomic_DNA"/>
</dbReference>
<gene>
    <name evidence="2" type="ORF">CJ030_MR8G027524</name>
</gene>
<evidence type="ECO:0000313" key="3">
    <source>
        <dbReference type="Proteomes" id="UP000516437"/>
    </source>
</evidence>
<keyword evidence="3" id="KW-1185">Reference proteome</keyword>
<name>A0A6A1UTU6_9ROSI</name>